<evidence type="ECO:0000256" key="6">
    <source>
        <dbReference type="ARBA" id="ARBA00023115"/>
    </source>
</evidence>
<gene>
    <name evidence="12" type="ORF">SAMN06296036_107171</name>
</gene>
<accession>A0A1Y6BQP2</accession>
<evidence type="ECO:0000256" key="10">
    <source>
        <dbReference type="ARBA" id="ARBA00023317"/>
    </source>
</evidence>
<evidence type="ECO:0000256" key="3">
    <source>
        <dbReference type="ARBA" id="ARBA00022793"/>
    </source>
</evidence>
<evidence type="ECO:0000313" key="13">
    <source>
        <dbReference type="Proteomes" id="UP000192907"/>
    </source>
</evidence>
<dbReference type="EC" id="4.1.1.50" evidence="11"/>
<comment type="cofactor">
    <cofactor evidence="1">
        <name>pyruvate</name>
        <dbReference type="ChEBI" id="CHEBI:15361"/>
    </cofactor>
</comment>
<name>A0A1Y6BQP2_9BACT</name>
<dbReference type="PANTHER" id="PTHR33866">
    <property type="entry name" value="S-ADENOSYLMETHIONINE DECARBOXYLASE PROENZYME"/>
    <property type="match status" value="1"/>
</dbReference>
<keyword evidence="2" id="KW-0949">S-adenosyl-L-methionine</keyword>
<dbReference type="GO" id="GO:0005829">
    <property type="term" value="C:cytosol"/>
    <property type="evidence" value="ECO:0007669"/>
    <property type="project" value="TreeGrafter"/>
</dbReference>
<keyword evidence="5" id="KW-0745">Spermidine biosynthesis</keyword>
<dbReference type="Pfam" id="PF02675">
    <property type="entry name" value="AdoMet_dc"/>
    <property type="match status" value="1"/>
</dbReference>
<dbReference type="RefSeq" id="WP_132318337.1">
    <property type="nucleotide sequence ID" value="NZ_FWZT01000007.1"/>
</dbReference>
<dbReference type="AlphaFoldDB" id="A0A1Y6BQP2"/>
<evidence type="ECO:0000256" key="11">
    <source>
        <dbReference type="NCBIfam" id="TIGR03331"/>
    </source>
</evidence>
<evidence type="ECO:0000256" key="2">
    <source>
        <dbReference type="ARBA" id="ARBA00022691"/>
    </source>
</evidence>
<organism evidence="12 13">
    <name type="scientific">Pseudobacteriovorax antillogorgiicola</name>
    <dbReference type="NCBI Taxonomy" id="1513793"/>
    <lineage>
        <taxon>Bacteria</taxon>
        <taxon>Pseudomonadati</taxon>
        <taxon>Bdellovibrionota</taxon>
        <taxon>Oligoflexia</taxon>
        <taxon>Oligoflexales</taxon>
        <taxon>Pseudobacteriovoracaceae</taxon>
        <taxon>Pseudobacteriovorax</taxon>
    </lineage>
</organism>
<dbReference type="InterPro" id="IPR009165">
    <property type="entry name" value="S-AdoMet_deCO2ase_bac"/>
</dbReference>
<dbReference type="InterPro" id="IPR016067">
    <property type="entry name" value="S-AdoMet_deCO2ase_core"/>
</dbReference>
<reference evidence="13" key="1">
    <citation type="submission" date="2017-04" db="EMBL/GenBank/DDBJ databases">
        <authorList>
            <person name="Varghese N."/>
            <person name="Submissions S."/>
        </authorList>
    </citation>
    <scope>NUCLEOTIDE SEQUENCE [LARGE SCALE GENOMIC DNA]</scope>
    <source>
        <strain evidence="13">RKEM611</strain>
    </source>
</reference>
<keyword evidence="4" id="KW-0068">Autocatalytic cleavage</keyword>
<keyword evidence="10" id="KW-0670">Pyruvate</keyword>
<dbReference type="SUPFAM" id="SSF56276">
    <property type="entry name" value="S-adenosylmethionine decarboxylase"/>
    <property type="match status" value="1"/>
</dbReference>
<keyword evidence="3" id="KW-0210">Decarboxylase</keyword>
<keyword evidence="6" id="KW-0620">Polyamine biosynthesis</keyword>
<evidence type="ECO:0000256" key="7">
    <source>
        <dbReference type="ARBA" id="ARBA00023145"/>
    </source>
</evidence>
<dbReference type="GO" id="GO:0008295">
    <property type="term" value="P:spermidine biosynthetic process"/>
    <property type="evidence" value="ECO:0007669"/>
    <property type="project" value="UniProtKB-UniRule"/>
</dbReference>
<keyword evidence="8" id="KW-0456">Lyase</keyword>
<dbReference type="Gene3D" id="3.60.90.10">
    <property type="entry name" value="S-adenosylmethionine decarboxylase"/>
    <property type="match status" value="1"/>
</dbReference>
<evidence type="ECO:0000256" key="4">
    <source>
        <dbReference type="ARBA" id="ARBA00022813"/>
    </source>
</evidence>
<dbReference type="EMBL" id="FWZT01000007">
    <property type="protein sequence ID" value="SMF22194.1"/>
    <property type="molecule type" value="Genomic_DNA"/>
</dbReference>
<evidence type="ECO:0000256" key="1">
    <source>
        <dbReference type="ARBA" id="ARBA00001928"/>
    </source>
</evidence>
<evidence type="ECO:0000313" key="12">
    <source>
        <dbReference type="EMBL" id="SMF22194.1"/>
    </source>
</evidence>
<proteinExistence type="inferred from homology"/>
<protein>
    <recommendedName>
        <fullName evidence="11">Adenosylmethionine decarboxylase</fullName>
        <ecNumber evidence="11">4.1.1.50</ecNumber>
    </recommendedName>
</protein>
<keyword evidence="9" id="KW-0704">Schiff base</keyword>
<keyword evidence="13" id="KW-1185">Reference proteome</keyword>
<evidence type="ECO:0000256" key="9">
    <source>
        <dbReference type="ARBA" id="ARBA00023270"/>
    </source>
</evidence>
<dbReference type="STRING" id="1513793.SAMN06296036_107171"/>
<keyword evidence="7" id="KW-0865">Zymogen</keyword>
<dbReference type="OrthoDB" id="5290709at2"/>
<dbReference type="InterPro" id="IPR003826">
    <property type="entry name" value="AdoMetDC_fam_prok"/>
</dbReference>
<evidence type="ECO:0000256" key="8">
    <source>
        <dbReference type="ARBA" id="ARBA00023239"/>
    </source>
</evidence>
<dbReference type="Proteomes" id="UP000192907">
    <property type="component" value="Unassembled WGS sequence"/>
</dbReference>
<dbReference type="PANTHER" id="PTHR33866:SF1">
    <property type="entry name" value="S-ADENOSYLMETHIONINE DECARBOXYLASE PROENZYME"/>
    <property type="match status" value="1"/>
</dbReference>
<dbReference type="NCBIfam" id="TIGR03331">
    <property type="entry name" value="SAM_DCase_Eco"/>
    <property type="match status" value="1"/>
</dbReference>
<sequence>MKRIAAFDGPIKLDGFNNLTKALSFNLYDFCVARNEKEQEAYVKYIYDRYSASRITEILKGICQIIEANVLAVSDQDYDPWGASSLVLMSDIKGSGVSEVNMHLDKSHICAHTYPDFREDGKVCTFRVDIDIATCGEISPLRALNYMFEAFESDVVVSDYVVRGYTRDTQGRKVFMDHELSSIQDYIDPKILQDYHCVDLALQSENIWQTKMLRTRMDEASYFIEDVDTKDPQIQSYLKLVKEEMRSLVFMWPES</sequence>
<dbReference type="HAMAP" id="MF_00465">
    <property type="entry name" value="AdoMetDC_2"/>
    <property type="match status" value="1"/>
</dbReference>
<dbReference type="GO" id="GO:0004014">
    <property type="term" value="F:adenosylmethionine decarboxylase activity"/>
    <property type="evidence" value="ECO:0007669"/>
    <property type="project" value="UniProtKB-UniRule"/>
</dbReference>
<evidence type="ECO:0000256" key="5">
    <source>
        <dbReference type="ARBA" id="ARBA00023066"/>
    </source>
</evidence>